<dbReference type="SUPFAM" id="SSF90123">
    <property type="entry name" value="ABC transporter transmembrane region"/>
    <property type="match status" value="1"/>
</dbReference>
<dbReference type="RefSeq" id="WP_179585964.1">
    <property type="nucleotide sequence ID" value="NZ_JACBYR010000001.1"/>
</dbReference>
<comment type="caution">
    <text evidence="13">The sequence shown here is derived from an EMBL/GenBank/DDBJ whole genome shotgun (WGS) entry which is preliminary data.</text>
</comment>
<dbReference type="Pfam" id="PF00005">
    <property type="entry name" value="ABC_tran"/>
    <property type="match status" value="1"/>
</dbReference>
<evidence type="ECO:0000256" key="9">
    <source>
        <dbReference type="SAM" id="MobiDB-lite"/>
    </source>
</evidence>
<dbReference type="Pfam" id="PF06472">
    <property type="entry name" value="ABC_membrane_2"/>
    <property type="match status" value="1"/>
</dbReference>
<dbReference type="PROSITE" id="PS00211">
    <property type="entry name" value="ABC_TRANSPORTER_1"/>
    <property type="match status" value="1"/>
</dbReference>
<reference evidence="13 14" key="1">
    <citation type="submission" date="2020-07" db="EMBL/GenBank/DDBJ databases">
        <title>Genomic Encyclopedia of Type Strains, Phase IV (KMG-V): Genome sequencing to study the core and pangenomes of soil and plant-associated prokaryotes.</title>
        <authorList>
            <person name="Whitman W."/>
        </authorList>
    </citation>
    <scope>NUCLEOTIDE SEQUENCE [LARGE SCALE GENOMIC DNA]</scope>
    <source>
        <strain evidence="13 14">SAS40</strain>
    </source>
</reference>
<dbReference type="InterPro" id="IPR003439">
    <property type="entry name" value="ABC_transporter-like_ATP-bd"/>
</dbReference>
<protein>
    <submittedName>
        <fullName evidence="13">Putative ATP-binding cassette transporter</fullName>
    </submittedName>
</protein>
<dbReference type="InterPro" id="IPR027417">
    <property type="entry name" value="P-loop_NTPase"/>
</dbReference>
<dbReference type="Proteomes" id="UP000542125">
    <property type="component" value="Unassembled WGS sequence"/>
</dbReference>
<evidence type="ECO:0000256" key="4">
    <source>
        <dbReference type="ARBA" id="ARBA00022692"/>
    </source>
</evidence>
<dbReference type="EMBL" id="JACBYR010000001">
    <property type="protein sequence ID" value="NYE82801.1"/>
    <property type="molecule type" value="Genomic_DNA"/>
</dbReference>
<dbReference type="Gene3D" id="3.40.50.300">
    <property type="entry name" value="P-loop containing nucleotide triphosphate hydrolases"/>
    <property type="match status" value="1"/>
</dbReference>
<dbReference type="GO" id="GO:0016887">
    <property type="term" value="F:ATP hydrolysis activity"/>
    <property type="evidence" value="ECO:0007669"/>
    <property type="project" value="InterPro"/>
</dbReference>
<feature type="transmembrane region" description="Helical" evidence="10">
    <location>
        <begin position="99"/>
        <end position="119"/>
    </location>
</feature>
<comment type="subcellular location">
    <subcellularLocation>
        <location evidence="1">Cell membrane</location>
        <topology evidence="1">Multi-pass membrane protein</topology>
    </subcellularLocation>
</comment>
<keyword evidence="5" id="KW-0547">Nucleotide-binding</keyword>
<dbReference type="InterPro" id="IPR003593">
    <property type="entry name" value="AAA+_ATPase"/>
</dbReference>
<dbReference type="PANTHER" id="PTHR11384">
    <property type="entry name" value="ATP-BINDING CASSETTE, SUB-FAMILY D MEMBER"/>
    <property type="match status" value="1"/>
</dbReference>
<dbReference type="InterPro" id="IPR036640">
    <property type="entry name" value="ABC1_TM_sf"/>
</dbReference>
<dbReference type="InterPro" id="IPR050835">
    <property type="entry name" value="ABC_transporter_sub-D"/>
</dbReference>
<keyword evidence="2" id="KW-0813">Transport</keyword>
<sequence>MTSRNPVPDSPAPEFSSTPDPAARVTRDDARSRLRLADTWRLLKPYWVSRDGRAGLALLAGVIALNLALVGVNVWLTNWNRVFYNALEAHDFPAFKQQLLAFCAIAAVFIVVSIFKQYYTMMLQMRWRTWLTTDFLSRWLDGQAYYRIEQAHATDNPDQRIADDLRTLASDSLTLSLGLLNSVVTLASFITILWSVSGALTFHLGGTPITIPGYMVWFAVLYAVAGSWLTHKVGKPLIGLSFQQEQREADFRYALMRLRENAEGVALYRGENTERAGLLARFGNIRDNWGWLMRYSRRLVLVSAGYGQIAIVFPLIVAAPRYFARELTLGGLMQISSAFGQVQGALSWLVDSYASLVSWQAASNRVLDFEAAIRATNRDAANADGEHGIRVTQGLPLGGEAGAPRSPIGAMARGGAPAVPAIAADGLVLAVPTAAQHIRELTLPFSLSIERGQRWLVTGPSGSGKSVFFRAMAGIWPYGRGTVDRPGDARVLFLPQKSYLPAGTPADALCYPSRSDAYEATALREVLRACRLDGLIERLDEVANWSTTLSPGEQQRMAFARALLQAPDFLFLDEATSALDEETEAAMYSLIRERLPDAALISIAHRSTVARWHDRYLRYDTRRGGEASVRTGRLEADAMPAPSPG</sequence>
<dbReference type="SMART" id="SM00382">
    <property type="entry name" value="AAA"/>
    <property type="match status" value="1"/>
</dbReference>
<evidence type="ECO:0000256" key="5">
    <source>
        <dbReference type="ARBA" id="ARBA00022741"/>
    </source>
</evidence>
<feature type="transmembrane region" description="Helical" evidence="10">
    <location>
        <begin position="209"/>
        <end position="229"/>
    </location>
</feature>
<dbReference type="GO" id="GO:0005524">
    <property type="term" value="F:ATP binding"/>
    <property type="evidence" value="ECO:0007669"/>
    <property type="project" value="UniProtKB-KW"/>
</dbReference>
<evidence type="ECO:0000313" key="13">
    <source>
        <dbReference type="EMBL" id="NYE82801.1"/>
    </source>
</evidence>
<evidence type="ECO:0000256" key="2">
    <source>
        <dbReference type="ARBA" id="ARBA00022448"/>
    </source>
</evidence>
<feature type="transmembrane region" description="Helical" evidence="10">
    <location>
        <begin position="175"/>
        <end position="197"/>
    </location>
</feature>
<evidence type="ECO:0000256" key="7">
    <source>
        <dbReference type="ARBA" id="ARBA00022989"/>
    </source>
</evidence>
<dbReference type="PROSITE" id="PS50929">
    <property type="entry name" value="ABC_TM1F"/>
    <property type="match status" value="1"/>
</dbReference>
<dbReference type="Gene3D" id="1.20.1560.10">
    <property type="entry name" value="ABC transporter type 1, transmembrane domain"/>
    <property type="match status" value="1"/>
</dbReference>
<evidence type="ECO:0000256" key="8">
    <source>
        <dbReference type="ARBA" id="ARBA00023136"/>
    </source>
</evidence>
<dbReference type="AlphaFoldDB" id="A0A7Y9LNI8"/>
<gene>
    <name evidence="13" type="ORF">FHW18_002072</name>
</gene>
<keyword evidence="3" id="KW-1003">Cell membrane</keyword>
<dbReference type="CDD" id="cd03223">
    <property type="entry name" value="ABCD_peroxisomal_ALDP"/>
    <property type="match status" value="1"/>
</dbReference>
<feature type="region of interest" description="Disordered" evidence="9">
    <location>
        <begin position="1"/>
        <end position="27"/>
    </location>
</feature>
<feature type="domain" description="ABC transmembrane type-1" evidence="12">
    <location>
        <begin position="60"/>
        <end position="358"/>
    </location>
</feature>
<evidence type="ECO:0000256" key="3">
    <source>
        <dbReference type="ARBA" id="ARBA00022475"/>
    </source>
</evidence>
<evidence type="ECO:0000256" key="1">
    <source>
        <dbReference type="ARBA" id="ARBA00004651"/>
    </source>
</evidence>
<keyword evidence="6 13" id="KW-0067">ATP-binding</keyword>
<keyword evidence="7 10" id="KW-1133">Transmembrane helix</keyword>
<evidence type="ECO:0000256" key="6">
    <source>
        <dbReference type="ARBA" id="ARBA00022840"/>
    </source>
</evidence>
<dbReference type="InterPro" id="IPR011527">
    <property type="entry name" value="ABC1_TM_dom"/>
</dbReference>
<dbReference type="PROSITE" id="PS50893">
    <property type="entry name" value="ABC_TRANSPORTER_2"/>
    <property type="match status" value="1"/>
</dbReference>
<dbReference type="PANTHER" id="PTHR11384:SF59">
    <property type="entry name" value="LYSOSOMAL COBALAMIN TRANSPORTER ABCD4"/>
    <property type="match status" value="1"/>
</dbReference>
<evidence type="ECO:0000313" key="14">
    <source>
        <dbReference type="Proteomes" id="UP000542125"/>
    </source>
</evidence>
<dbReference type="GO" id="GO:0005886">
    <property type="term" value="C:plasma membrane"/>
    <property type="evidence" value="ECO:0007669"/>
    <property type="project" value="UniProtKB-SubCell"/>
</dbReference>
<dbReference type="InterPro" id="IPR017871">
    <property type="entry name" value="ABC_transporter-like_CS"/>
</dbReference>
<feature type="domain" description="ABC transporter" evidence="11">
    <location>
        <begin position="422"/>
        <end position="643"/>
    </location>
</feature>
<evidence type="ECO:0000259" key="11">
    <source>
        <dbReference type="PROSITE" id="PS50893"/>
    </source>
</evidence>
<organism evidence="13 14">
    <name type="scientific">Pigmentiphaga litoralis</name>
    <dbReference type="NCBI Taxonomy" id="516702"/>
    <lineage>
        <taxon>Bacteria</taxon>
        <taxon>Pseudomonadati</taxon>
        <taxon>Pseudomonadota</taxon>
        <taxon>Betaproteobacteria</taxon>
        <taxon>Burkholderiales</taxon>
        <taxon>Alcaligenaceae</taxon>
        <taxon>Pigmentiphaga</taxon>
    </lineage>
</organism>
<name>A0A7Y9LNI8_9BURK</name>
<feature type="transmembrane region" description="Helical" evidence="10">
    <location>
        <begin position="54"/>
        <end position="79"/>
    </location>
</feature>
<evidence type="ECO:0000259" key="12">
    <source>
        <dbReference type="PROSITE" id="PS50929"/>
    </source>
</evidence>
<dbReference type="GO" id="GO:0140359">
    <property type="term" value="F:ABC-type transporter activity"/>
    <property type="evidence" value="ECO:0007669"/>
    <property type="project" value="InterPro"/>
</dbReference>
<keyword evidence="4 10" id="KW-0812">Transmembrane</keyword>
<accession>A0A7Y9LNI8</accession>
<feature type="transmembrane region" description="Helical" evidence="10">
    <location>
        <begin position="299"/>
        <end position="319"/>
    </location>
</feature>
<dbReference type="SUPFAM" id="SSF52540">
    <property type="entry name" value="P-loop containing nucleoside triphosphate hydrolases"/>
    <property type="match status" value="1"/>
</dbReference>
<evidence type="ECO:0000256" key="10">
    <source>
        <dbReference type="SAM" id="Phobius"/>
    </source>
</evidence>
<keyword evidence="8 10" id="KW-0472">Membrane</keyword>
<proteinExistence type="predicted"/>
<keyword evidence="14" id="KW-1185">Reference proteome</keyword>